<protein>
    <submittedName>
        <fullName evidence="2">Uncharacterized protein</fullName>
    </submittedName>
</protein>
<keyword evidence="1" id="KW-0472">Membrane</keyword>
<organism evidence="2">
    <name type="scientific">Serratia fonticola</name>
    <dbReference type="NCBI Taxonomy" id="47917"/>
    <lineage>
        <taxon>Bacteria</taxon>
        <taxon>Pseudomonadati</taxon>
        <taxon>Pseudomonadota</taxon>
        <taxon>Gammaproteobacteria</taxon>
        <taxon>Enterobacterales</taxon>
        <taxon>Yersiniaceae</taxon>
        <taxon>Serratia</taxon>
    </lineage>
</organism>
<gene>
    <name evidence="2" type="ORF">NCTC12965_03162</name>
</gene>
<feature type="transmembrane region" description="Helical" evidence="1">
    <location>
        <begin position="9"/>
        <end position="30"/>
    </location>
</feature>
<dbReference type="EMBL" id="CABEEZ010000069">
    <property type="protein sequence ID" value="VTR31126.1"/>
    <property type="molecule type" value="Genomic_DNA"/>
</dbReference>
<name>A0A4U9UDL4_SERFO</name>
<dbReference type="AlphaFoldDB" id="A0A4U9UDL4"/>
<accession>A0A4U9UDL4</accession>
<keyword evidence="1" id="KW-0812">Transmembrane</keyword>
<evidence type="ECO:0000313" key="2">
    <source>
        <dbReference type="EMBL" id="VTR31126.1"/>
    </source>
</evidence>
<evidence type="ECO:0000256" key="1">
    <source>
        <dbReference type="SAM" id="Phobius"/>
    </source>
</evidence>
<proteinExistence type="predicted"/>
<reference evidence="2" key="1">
    <citation type="submission" date="2019-05" db="EMBL/GenBank/DDBJ databases">
        <authorList>
            <consortium name="Pathogen Informatics"/>
        </authorList>
    </citation>
    <scope>NUCLEOTIDE SEQUENCE [LARGE SCALE GENOMIC DNA]</scope>
    <source>
        <strain evidence="2">NCTC12965</strain>
    </source>
</reference>
<keyword evidence="1" id="KW-1133">Transmembrane helix</keyword>
<sequence length="64" mass="8257">MNRLIIEQIWFFFFFFYKISVIRVFPYWAIFDYIFYYWDVICQKNNKSYTNFICYIFVRVIIVF</sequence>